<feature type="compositionally biased region" description="Basic residues" evidence="1">
    <location>
        <begin position="119"/>
        <end position="129"/>
    </location>
</feature>
<dbReference type="AlphaFoldDB" id="A0A8T0NN41"/>
<feature type="region of interest" description="Disordered" evidence="1">
    <location>
        <begin position="27"/>
        <end position="50"/>
    </location>
</feature>
<protein>
    <submittedName>
        <fullName evidence="2">Uncharacterized protein</fullName>
    </submittedName>
</protein>
<dbReference type="Proteomes" id="UP000823388">
    <property type="component" value="Chromosome 9K"/>
</dbReference>
<evidence type="ECO:0000256" key="1">
    <source>
        <dbReference type="SAM" id="MobiDB-lite"/>
    </source>
</evidence>
<sequence>MFLPFGAIFFSPAKTYPPTLQSRKGAQAAVGTAADPCEEEDDDSRFVERGPRSAAITDPLFPPFLLFSAPASSADEIPHGHTFHPPAPQGDSPSRGLSAAADPPSQGAPLAARPPLPRVPRREHRRRSVRPSLTCREVRLLLLRTAAARCPCLPSHRPHAGPRASNHCSAGARSLAPVSSITRHKISSPFALF</sequence>
<organism evidence="2 3">
    <name type="scientific">Panicum virgatum</name>
    <name type="common">Blackwell switchgrass</name>
    <dbReference type="NCBI Taxonomy" id="38727"/>
    <lineage>
        <taxon>Eukaryota</taxon>
        <taxon>Viridiplantae</taxon>
        <taxon>Streptophyta</taxon>
        <taxon>Embryophyta</taxon>
        <taxon>Tracheophyta</taxon>
        <taxon>Spermatophyta</taxon>
        <taxon>Magnoliopsida</taxon>
        <taxon>Liliopsida</taxon>
        <taxon>Poales</taxon>
        <taxon>Poaceae</taxon>
        <taxon>PACMAD clade</taxon>
        <taxon>Panicoideae</taxon>
        <taxon>Panicodae</taxon>
        <taxon>Paniceae</taxon>
        <taxon>Panicinae</taxon>
        <taxon>Panicum</taxon>
        <taxon>Panicum sect. Hiantes</taxon>
    </lineage>
</organism>
<comment type="caution">
    <text evidence="2">The sequence shown here is derived from an EMBL/GenBank/DDBJ whole genome shotgun (WGS) entry which is preliminary data.</text>
</comment>
<reference evidence="2" key="1">
    <citation type="submission" date="2020-05" db="EMBL/GenBank/DDBJ databases">
        <title>WGS assembly of Panicum virgatum.</title>
        <authorList>
            <person name="Lovell J.T."/>
            <person name="Jenkins J."/>
            <person name="Shu S."/>
            <person name="Juenger T.E."/>
            <person name="Schmutz J."/>
        </authorList>
    </citation>
    <scope>NUCLEOTIDE SEQUENCE</scope>
    <source>
        <strain evidence="2">AP13</strain>
    </source>
</reference>
<dbReference type="EMBL" id="CM029053">
    <property type="protein sequence ID" value="KAG2550810.1"/>
    <property type="molecule type" value="Genomic_DNA"/>
</dbReference>
<feature type="region of interest" description="Disordered" evidence="1">
    <location>
        <begin position="76"/>
        <end position="129"/>
    </location>
</feature>
<accession>A0A8T0NN41</accession>
<proteinExistence type="predicted"/>
<evidence type="ECO:0000313" key="2">
    <source>
        <dbReference type="EMBL" id="KAG2550810.1"/>
    </source>
</evidence>
<name>A0A8T0NN41_PANVG</name>
<keyword evidence="3" id="KW-1185">Reference proteome</keyword>
<gene>
    <name evidence="2" type="ORF">PVAP13_9KG314600</name>
</gene>
<evidence type="ECO:0000313" key="3">
    <source>
        <dbReference type="Proteomes" id="UP000823388"/>
    </source>
</evidence>